<organism evidence="2 3">
    <name type="scientific">Eiseniibacteriota bacterium</name>
    <dbReference type="NCBI Taxonomy" id="2212470"/>
    <lineage>
        <taxon>Bacteria</taxon>
        <taxon>Candidatus Eiseniibacteriota</taxon>
    </lineage>
</organism>
<name>A0A956N824_UNCEI</name>
<evidence type="ECO:0000256" key="1">
    <source>
        <dbReference type="SAM" id="Phobius"/>
    </source>
</evidence>
<accession>A0A956N824</accession>
<feature type="transmembrane region" description="Helical" evidence="1">
    <location>
        <begin position="73"/>
        <end position="96"/>
    </location>
</feature>
<keyword evidence="1" id="KW-0472">Membrane</keyword>
<sequence length="199" mass="21624">MNIKKFEPPRLVSLPKTRRLSWIPTALEFTQQVVLGSWMGGILVFGVLAVPQLRLVVDDARDAAWAALELSMQLNFVSAGAGSFLLLVTLMMYLLALREQRATFVQIAVILGMTGAAVASHVAVGPRIADILREHPDLALLAPDLRTTLDALGAWNAALMTVQFVLGCVALAPGVRRWYRYVSPNESGDEPFLIAADGE</sequence>
<feature type="transmembrane region" description="Helical" evidence="1">
    <location>
        <begin position="153"/>
        <end position="172"/>
    </location>
</feature>
<dbReference type="Proteomes" id="UP000739538">
    <property type="component" value="Unassembled WGS sequence"/>
</dbReference>
<dbReference type="EMBL" id="JAGQHS010000002">
    <property type="protein sequence ID" value="MCA9754359.1"/>
    <property type="molecule type" value="Genomic_DNA"/>
</dbReference>
<dbReference type="AlphaFoldDB" id="A0A956N824"/>
<proteinExistence type="predicted"/>
<feature type="transmembrane region" description="Helical" evidence="1">
    <location>
        <begin position="33"/>
        <end position="53"/>
    </location>
</feature>
<evidence type="ECO:0000313" key="3">
    <source>
        <dbReference type="Proteomes" id="UP000739538"/>
    </source>
</evidence>
<comment type="caution">
    <text evidence="2">The sequence shown here is derived from an EMBL/GenBank/DDBJ whole genome shotgun (WGS) entry which is preliminary data.</text>
</comment>
<protein>
    <recommendedName>
        <fullName evidence="4">DUF4149 domain-containing protein</fullName>
    </recommendedName>
</protein>
<evidence type="ECO:0000313" key="2">
    <source>
        <dbReference type="EMBL" id="MCA9754359.1"/>
    </source>
</evidence>
<gene>
    <name evidence="2" type="ORF">KDA27_01045</name>
</gene>
<feature type="transmembrane region" description="Helical" evidence="1">
    <location>
        <begin position="103"/>
        <end position="124"/>
    </location>
</feature>
<evidence type="ECO:0008006" key="4">
    <source>
        <dbReference type="Google" id="ProtNLM"/>
    </source>
</evidence>
<reference evidence="2" key="1">
    <citation type="submission" date="2020-04" db="EMBL/GenBank/DDBJ databases">
        <authorList>
            <person name="Zhang T."/>
        </authorList>
    </citation>
    <scope>NUCLEOTIDE SEQUENCE</scope>
    <source>
        <strain evidence="2">HKST-UBA02</strain>
    </source>
</reference>
<keyword evidence="1" id="KW-0812">Transmembrane</keyword>
<reference evidence="2" key="2">
    <citation type="journal article" date="2021" name="Microbiome">
        <title>Successional dynamics and alternative stable states in a saline activated sludge microbial community over 9 years.</title>
        <authorList>
            <person name="Wang Y."/>
            <person name="Ye J."/>
            <person name="Ju F."/>
            <person name="Liu L."/>
            <person name="Boyd J.A."/>
            <person name="Deng Y."/>
            <person name="Parks D.H."/>
            <person name="Jiang X."/>
            <person name="Yin X."/>
            <person name="Woodcroft B.J."/>
            <person name="Tyson G.W."/>
            <person name="Hugenholtz P."/>
            <person name="Polz M.F."/>
            <person name="Zhang T."/>
        </authorList>
    </citation>
    <scope>NUCLEOTIDE SEQUENCE</scope>
    <source>
        <strain evidence="2">HKST-UBA02</strain>
    </source>
</reference>
<keyword evidence="1" id="KW-1133">Transmembrane helix</keyword>